<dbReference type="RefSeq" id="WP_040882568.1">
    <property type="nucleotide sequence ID" value="NZ_AP028878.1"/>
</dbReference>
<dbReference type="SUPFAM" id="SSF53850">
    <property type="entry name" value="Periplasmic binding protein-like II"/>
    <property type="match status" value="1"/>
</dbReference>
<dbReference type="PATRIC" id="fig|626887.3.peg.3370"/>
<name>N6WNI9_9GAMM</name>
<dbReference type="HOGENOM" id="CLU_1136795_0_0_6"/>
<protein>
    <recommendedName>
        <fullName evidence="1">Solute-binding protein family 3/N-terminal domain-containing protein</fullName>
    </recommendedName>
</protein>
<dbReference type="InterPro" id="IPR001638">
    <property type="entry name" value="Solute-binding_3/MltF_N"/>
</dbReference>
<evidence type="ECO:0000313" key="2">
    <source>
        <dbReference type="EMBL" id="ENO13086.2"/>
    </source>
</evidence>
<proteinExistence type="predicted"/>
<reference evidence="2 3" key="1">
    <citation type="journal article" date="2013" name="Genome Announc.">
        <title>Genome Sequence of the Polycyclic Aromatic Hydrocarbon-Degrading Bacterium Strain Marinobacter nanhaiticus D15-8WT.</title>
        <authorList>
            <person name="Cui Z."/>
            <person name="Gao W."/>
            <person name="Li Q."/>
            <person name="Xu G."/>
            <person name="Zheng L."/>
        </authorList>
    </citation>
    <scope>NUCLEOTIDE SEQUENCE [LARGE SCALE GENOMIC DNA]</scope>
    <source>
        <strain evidence="2 3">D15-8W</strain>
    </source>
</reference>
<evidence type="ECO:0000259" key="1">
    <source>
        <dbReference type="Pfam" id="PF00497"/>
    </source>
</evidence>
<dbReference type="STRING" id="626887.J057_16850"/>
<gene>
    <name evidence="2" type="ORF">J057_16850</name>
</gene>
<accession>N6WNI9</accession>
<evidence type="ECO:0000313" key="3">
    <source>
        <dbReference type="Proteomes" id="UP000013165"/>
    </source>
</evidence>
<keyword evidence="3" id="KW-1185">Reference proteome</keyword>
<dbReference type="eggNOG" id="COG0834">
    <property type="taxonomic scope" value="Bacteria"/>
</dbReference>
<dbReference type="Proteomes" id="UP000013165">
    <property type="component" value="Unassembled WGS sequence"/>
</dbReference>
<comment type="caution">
    <text evidence="2">The sequence shown here is derived from an EMBL/GenBank/DDBJ whole genome shotgun (WGS) entry which is preliminary data.</text>
</comment>
<dbReference type="EMBL" id="APLQ01000014">
    <property type="protein sequence ID" value="ENO13086.2"/>
    <property type="molecule type" value="Genomic_DNA"/>
</dbReference>
<organism evidence="2 3">
    <name type="scientific">Marinobacter nanhaiticus D15-8W</name>
    <dbReference type="NCBI Taxonomy" id="626887"/>
    <lineage>
        <taxon>Bacteria</taxon>
        <taxon>Pseudomonadati</taxon>
        <taxon>Pseudomonadota</taxon>
        <taxon>Gammaproteobacteria</taxon>
        <taxon>Pseudomonadales</taxon>
        <taxon>Marinobacteraceae</taxon>
        <taxon>Marinobacter</taxon>
    </lineage>
</organism>
<dbReference type="Pfam" id="PF00497">
    <property type="entry name" value="SBP_bac_3"/>
    <property type="match status" value="1"/>
</dbReference>
<sequence>MLFHMATLTNATPLRRWLIVLVLLSSSLFLGHAATAANKPVLTVGLELFPPLIEENRTGYSVEWLQAVADEAGMELRIRIMPYSRAKVALMTEQVDLIGHTPYKLETDRFYDYAAELDHRVPTKMDAFALTPGELAFEAGYMELIGTPFGNSAFIADLTDVSRDRFVEASLTRIVNMMLAGRVHTVVFERMSVVTQLRHQARQPVYYRLVRQIDAGFAVRKDNDALLKRLNAAAERVDAKKIYKPYINLLDWPDEGKIEP</sequence>
<dbReference type="AlphaFoldDB" id="N6WNI9"/>
<feature type="domain" description="Solute-binding protein family 3/N-terminal" evidence="1">
    <location>
        <begin position="55"/>
        <end position="243"/>
    </location>
</feature>
<dbReference type="OrthoDB" id="6364290at2"/>
<dbReference type="Gene3D" id="3.40.190.10">
    <property type="entry name" value="Periplasmic binding protein-like II"/>
    <property type="match status" value="2"/>
</dbReference>